<keyword evidence="6 7" id="KW-0961">Cell wall biogenesis/degradation</keyword>
<comment type="caution">
    <text evidence="9">The sequence shown here is derived from an EMBL/GenBank/DDBJ whole genome shotgun (WGS) entry which is preliminary data.</text>
</comment>
<protein>
    <recommendedName>
        <fullName evidence="7">Endolytic murein transglycosylase</fullName>
        <ecNumber evidence="7">4.2.2.29</ecNumber>
    </recommendedName>
    <alternativeName>
        <fullName evidence="7">Peptidoglycan lytic transglycosylase</fullName>
    </alternativeName>
    <alternativeName>
        <fullName evidence="7">Peptidoglycan polymerization terminase</fullName>
    </alternativeName>
</protein>
<dbReference type="NCBIfam" id="TIGR00247">
    <property type="entry name" value="endolytic transglycosylase MltG"/>
    <property type="match status" value="1"/>
</dbReference>
<keyword evidence="10" id="KW-1185">Reference proteome</keyword>
<dbReference type="Gene3D" id="3.30.160.60">
    <property type="entry name" value="Classic Zinc Finger"/>
    <property type="match status" value="1"/>
</dbReference>
<feature type="compositionally biased region" description="Acidic residues" evidence="8">
    <location>
        <begin position="404"/>
        <end position="413"/>
    </location>
</feature>
<evidence type="ECO:0000256" key="8">
    <source>
        <dbReference type="SAM" id="MobiDB-lite"/>
    </source>
</evidence>
<comment type="similarity">
    <text evidence="7">Belongs to the transglycosylase MltG family.</text>
</comment>
<dbReference type="Gene3D" id="3.30.1490.480">
    <property type="entry name" value="Endolytic murein transglycosylase"/>
    <property type="match status" value="1"/>
</dbReference>
<evidence type="ECO:0000256" key="1">
    <source>
        <dbReference type="ARBA" id="ARBA00022475"/>
    </source>
</evidence>
<evidence type="ECO:0000313" key="10">
    <source>
        <dbReference type="Proteomes" id="UP000721415"/>
    </source>
</evidence>
<keyword evidence="1 7" id="KW-1003">Cell membrane</keyword>
<name>A0ABS0LNB5_9LACT</name>
<comment type="subcellular location">
    <subcellularLocation>
        <location evidence="7">Cell membrane</location>
        <topology evidence="7">Single-pass membrane protein</topology>
    </subcellularLocation>
</comment>
<sequence length="413" mass="47070">MNRIDWEKIREEAKEKETKHVKEILWTRRVIKLLMIFFILSILILAIWFYLKIDRAMKPVDADNQNQIEVTIPIGSTTDDIAQVLQEQKLIDNAKFFSLYMKLKGVDDFQAGYYDLSPSMSADEILVALEAGGEPIQEDIDTTLTIVEGMQLSEIAEMVAESTPIEADEFMEKADNKDFISEMTEKFPSLLSPLAEIEGLKHPLEGYLYPATYDYMAGMSVDELLEKMIGKSNIEYQKLKEDLNNTEFSYHEILTLASIIEREGVTDEDRSMISGVFLNRIYAEMPLQSDITVIYALGEHKELVTYEDTEVDSPYNTYMNTGLPPGPINTPSMSSITAAIYPTYSEYYYFVADMNTGEVYYSSTIEEHDALVEEYVQPFFDEASQEAEGEDEQLNQPANQPAELPEEEAEAVE</sequence>
<comment type="function">
    <text evidence="7">Functions as a peptidoglycan terminase that cleaves nascent peptidoglycan strands endolytically to terminate their elongation.</text>
</comment>
<feature type="site" description="Important for catalytic activity" evidence="7">
    <location>
        <position position="263"/>
    </location>
</feature>
<evidence type="ECO:0000256" key="5">
    <source>
        <dbReference type="ARBA" id="ARBA00023239"/>
    </source>
</evidence>
<gene>
    <name evidence="7 9" type="primary">mltG</name>
    <name evidence="9" type="ORF">HZY91_01780</name>
</gene>
<evidence type="ECO:0000256" key="7">
    <source>
        <dbReference type="HAMAP-Rule" id="MF_02065"/>
    </source>
</evidence>
<keyword evidence="2 7" id="KW-0812">Transmembrane</keyword>
<feature type="compositionally biased region" description="Acidic residues" evidence="8">
    <location>
        <begin position="383"/>
        <end position="393"/>
    </location>
</feature>
<reference evidence="9 10" key="1">
    <citation type="submission" date="2020-07" db="EMBL/GenBank/DDBJ databases">
        <title>Facklamia lactis sp. nov., isolated from raw milk.</title>
        <authorList>
            <person name="Doll E.V."/>
            <person name="Huptas C."/>
            <person name="Staib L."/>
            <person name="Wenning M."/>
            <person name="Scherer S."/>
        </authorList>
    </citation>
    <scope>NUCLEOTIDE SEQUENCE [LARGE SCALE GENOMIC DNA]</scope>
    <source>
        <strain evidence="9 10">DSM 111018</strain>
    </source>
</reference>
<dbReference type="RefSeq" id="WP_197114094.1">
    <property type="nucleotide sequence ID" value="NZ_JACBXQ010000001.1"/>
</dbReference>
<keyword evidence="3 7" id="KW-1133">Transmembrane helix</keyword>
<comment type="catalytic activity">
    <reaction evidence="7">
        <text>a peptidoglycan chain = a peptidoglycan chain with N-acetyl-1,6-anhydromuramyl-[peptide] at the reducing end + a peptidoglycan chain with N-acetylglucosamine at the non-reducing end.</text>
        <dbReference type="EC" id="4.2.2.29"/>
    </reaction>
</comment>
<dbReference type="EMBL" id="JACBXQ010000001">
    <property type="protein sequence ID" value="MBG9985619.1"/>
    <property type="molecule type" value="Genomic_DNA"/>
</dbReference>
<dbReference type="Proteomes" id="UP000721415">
    <property type="component" value="Unassembled WGS sequence"/>
</dbReference>
<evidence type="ECO:0000256" key="4">
    <source>
        <dbReference type="ARBA" id="ARBA00023136"/>
    </source>
</evidence>
<evidence type="ECO:0000256" key="2">
    <source>
        <dbReference type="ARBA" id="ARBA00022692"/>
    </source>
</evidence>
<dbReference type="PANTHER" id="PTHR30518:SF2">
    <property type="entry name" value="ENDOLYTIC MUREIN TRANSGLYCOSYLASE"/>
    <property type="match status" value="1"/>
</dbReference>
<evidence type="ECO:0000256" key="6">
    <source>
        <dbReference type="ARBA" id="ARBA00023316"/>
    </source>
</evidence>
<evidence type="ECO:0000256" key="3">
    <source>
        <dbReference type="ARBA" id="ARBA00022989"/>
    </source>
</evidence>
<proteinExistence type="inferred from homology"/>
<keyword evidence="5 7" id="KW-0456">Lyase</keyword>
<accession>A0ABS0LNB5</accession>
<dbReference type="HAMAP" id="MF_02065">
    <property type="entry name" value="MltG"/>
    <property type="match status" value="1"/>
</dbReference>
<dbReference type="Pfam" id="PF02618">
    <property type="entry name" value="YceG"/>
    <property type="match status" value="1"/>
</dbReference>
<evidence type="ECO:0000313" key="9">
    <source>
        <dbReference type="EMBL" id="MBG9985619.1"/>
    </source>
</evidence>
<organism evidence="9 10">
    <name type="scientific">Facklamia lactis</name>
    <dbReference type="NCBI Taxonomy" id="2749967"/>
    <lineage>
        <taxon>Bacteria</taxon>
        <taxon>Bacillati</taxon>
        <taxon>Bacillota</taxon>
        <taxon>Bacilli</taxon>
        <taxon>Lactobacillales</taxon>
        <taxon>Aerococcaceae</taxon>
        <taxon>Facklamia</taxon>
    </lineage>
</organism>
<dbReference type="PANTHER" id="PTHR30518">
    <property type="entry name" value="ENDOLYTIC MUREIN TRANSGLYCOSYLASE"/>
    <property type="match status" value="1"/>
</dbReference>
<dbReference type="InterPro" id="IPR003770">
    <property type="entry name" value="MLTG-like"/>
</dbReference>
<feature type="transmembrane region" description="Helical" evidence="7">
    <location>
        <begin position="30"/>
        <end position="51"/>
    </location>
</feature>
<feature type="region of interest" description="Disordered" evidence="8">
    <location>
        <begin position="381"/>
        <end position="413"/>
    </location>
</feature>
<dbReference type="EC" id="4.2.2.29" evidence="7"/>
<keyword evidence="4 7" id="KW-0472">Membrane</keyword>
<dbReference type="CDD" id="cd08010">
    <property type="entry name" value="MltG_like"/>
    <property type="match status" value="1"/>
</dbReference>